<dbReference type="GO" id="GO:0005829">
    <property type="term" value="C:cytosol"/>
    <property type="evidence" value="ECO:0007669"/>
    <property type="project" value="TreeGrafter"/>
</dbReference>
<dbReference type="RefSeq" id="WP_009349279.1">
    <property type="nucleotide sequence ID" value="NZ_GL638130.1"/>
</dbReference>
<dbReference type="GO" id="GO:0009424">
    <property type="term" value="C:bacterial-type flagellum hook"/>
    <property type="evidence" value="ECO:0007669"/>
    <property type="project" value="TreeGrafter"/>
</dbReference>
<organism evidence="10 11">
    <name type="scientific">Selenomonas artemidis F0399</name>
    <dbReference type="NCBI Taxonomy" id="749551"/>
    <lineage>
        <taxon>Bacteria</taxon>
        <taxon>Bacillati</taxon>
        <taxon>Bacillota</taxon>
        <taxon>Negativicutes</taxon>
        <taxon>Selenomonadales</taxon>
        <taxon>Selenomonadaceae</taxon>
        <taxon>Selenomonas</taxon>
    </lineage>
</organism>
<evidence type="ECO:0000256" key="2">
    <source>
        <dbReference type="ARBA" id="ARBA00009677"/>
    </source>
</evidence>
<keyword evidence="10" id="KW-0969">Cilium</keyword>
<feature type="domain" description="Flagellar hook protein FlgE/F/G-like D1" evidence="9">
    <location>
        <begin position="98"/>
        <end position="161"/>
    </location>
</feature>
<feature type="domain" description="Flagellar hook protein FlgE D2" evidence="8">
    <location>
        <begin position="454"/>
        <end position="561"/>
    </location>
</feature>
<dbReference type="InterPro" id="IPR053967">
    <property type="entry name" value="LlgE_F_G-like_D1"/>
</dbReference>
<dbReference type="STRING" id="749551.HMPREF9555_00600"/>
<keyword evidence="11" id="KW-1185">Reference proteome</keyword>
<dbReference type="Proteomes" id="UP000004633">
    <property type="component" value="Unassembled WGS sequence"/>
</dbReference>
<comment type="similarity">
    <text evidence="2 5">Belongs to the flagella basal body rod proteins family.</text>
</comment>
<keyword evidence="10" id="KW-0282">Flagellum</keyword>
<dbReference type="Gene3D" id="2.60.98.20">
    <property type="entry name" value="Flagellar hook protein FlgE"/>
    <property type="match status" value="1"/>
</dbReference>
<dbReference type="Pfam" id="PF22692">
    <property type="entry name" value="LlgE_F_G_D1"/>
    <property type="match status" value="1"/>
</dbReference>
<comment type="caution">
    <text evidence="10">The sequence shown here is derived from an EMBL/GenBank/DDBJ whole genome shotgun (WGS) entry which is preliminary data.</text>
</comment>
<dbReference type="InterPro" id="IPR020013">
    <property type="entry name" value="Flagellar_FlgE/F/G"/>
</dbReference>
<evidence type="ECO:0000259" key="6">
    <source>
        <dbReference type="Pfam" id="PF00460"/>
    </source>
</evidence>
<evidence type="ECO:0000256" key="1">
    <source>
        <dbReference type="ARBA" id="ARBA00004117"/>
    </source>
</evidence>
<dbReference type="EMBL" id="AECV01000005">
    <property type="protein sequence ID" value="EFW30307.1"/>
    <property type="molecule type" value="Genomic_DNA"/>
</dbReference>
<feature type="domain" description="Flagellar basal-body/hook protein C-terminal" evidence="7">
    <location>
        <begin position="636"/>
        <end position="679"/>
    </location>
</feature>
<evidence type="ECO:0000259" key="8">
    <source>
        <dbReference type="Pfam" id="PF07559"/>
    </source>
</evidence>
<evidence type="ECO:0000256" key="3">
    <source>
        <dbReference type="ARBA" id="ARBA00019015"/>
    </source>
</evidence>
<dbReference type="InterPro" id="IPR037925">
    <property type="entry name" value="FlgE/F/G-like"/>
</dbReference>
<keyword evidence="10" id="KW-0966">Cell projection</keyword>
<dbReference type="Pfam" id="PF07559">
    <property type="entry name" value="FlgE_D2"/>
    <property type="match status" value="1"/>
</dbReference>
<dbReference type="PANTHER" id="PTHR30435">
    <property type="entry name" value="FLAGELLAR PROTEIN"/>
    <property type="match status" value="1"/>
</dbReference>
<dbReference type="Pfam" id="PF00460">
    <property type="entry name" value="Flg_bb_rod"/>
    <property type="match status" value="1"/>
</dbReference>
<dbReference type="NCBIfam" id="TIGR03506">
    <property type="entry name" value="FlgEFG_subfam"/>
    <property type="match status" value="2"/>
</dbReference>
<dbReference type="PROSITE" id="PS00588">
    <property type="entry name" value="FLAGELLA_BB_ROD"/>
    <property type="match status" value="1"/>
</dbReference>
<dbReference type="GO" id="GO:0071978">
    <property type="term" value="P:bacterial-type flagellum-dependent swarming motility"/>
    <property type="evidence" value="ECO:0007669"/>
    <property type="project" value="TreeGrafter"/>
</dbReference>
<evidence type="ECO:0000259" key="9">
    <source>
        <dbReference type="Pfam" id="PF22692"/>
    </source>
</evidence>
<proteinExistence type="inferred from homology"/>
<dbReference type="InterPro" id="IPR011491">
    <property type="entry name" value="FlgE_D2"/>
</dbReference>
<comment type="subcellular location">
    <subcellularLocation>
        <location evidence="1 5">Bacterial flagellum basal body</location>
    </subcellularLocation>
</comment>
<dbReference type="InterPro" id="IPR001444">
    <property type="entry name" value="Flag_bb_rod_N"/>
</dbReference>
<protein>
    <recommendedName>
        <fullName evidence="3 5">Flagellar hook protein FlgE</fullName>
    </recommendedName>
</protein>
<reference evidence="10 11" key="1">
    <citation type="submission" date="2010-08" db="EMBL/GenBank/DDBJ databases">
        <authorList>
            <person name="Weinstock G."/>
            <person name="Sodergren E."/>
            <person name="Clifton S."/>
            <person name="Fulton L."/>
            <person name="Fulton B."/>
            <person name="Courtney L."/>
            <person name="Fronick C."/>
            <person name="Harrison M."/>
            <person name="Strong C."/>
            <person name="Farmer C."/>
            <person name="Delahaunty K."/>
            <person name="Markovic C."/>
            <person name="Hall O."/>
            <person name="Minx P."/>
            <person name="Tomlinson C."/>
            <person name="Mitreva M."/>
            <person name="Hou S."/>
            <person name="Chen J."/>
            <person name="Wollam A."/>
            <person name="Pepin K.H."/>
            <person name="Johnson M."/>
            <person name="Bhonagiri V."/>
            <person name="Zhang X."/>
            <person name="Suruliraj S."/>
            <person name="Warren W."/>
            <person name="Chinwalla A."/>
            <person name="Mardis E.R."/>
            <person name="Wilson R.K."/>
        </authorList>
    </citation>
    <scope>NUCLEOTIDE SEQUENCE [LARGE SCALE GENOMIC DNA]</scope>
    <source>
        <strain evidence="10 11">F0399</strain>
    </source>
</reference>
<evidence type="ECO:0000313" key="10">
    <source>
        <dbReference type="EMBL" id="EFW30307.1"/>
    </source>
</evidence>
<dbReference type="InterPro" id="IPR010930">
    <property type="entry name" value="Flg_bb/hook_C_dom"/>
</dbReference>
<evidence type="ECO:0000259" key="7">
    <source>
        <dbReference type="Pfam" id="PF06429"/>
    </source>
</evidence>
<dbReference type="PANTHER" id="PTHR30435:SF1">
    <property type="entry name" value="FLAGELLAR HOOK PROTEIN FLGE"/>
    <property type="match status" value="1"/>
</dbReference>
<keyword evidence="4 5" id="KW-0975">Bacterial flagellum</keyword>
<name>E7N0U9_9FIRM</name>
<comment type="function">
    <text evidence="5">A flexible structure which links the flagellar filament to the drive apparatus in the basal body.</text>
</comment>
<dbReference type="InterPro" id="IPR019776">
    <property type="entry name" value="Flagellar_basal_body_rod_CS"/>
</dbReference>
<accession>E7N0U9</accession>
<gene>
    <name evidence="10" type="ORF">HMPREF9555_00600</name>
</gene>
<sequence>MMRSMFSGVSGLKGHQTRMDVIGNNIANVNTTGFKASRVTFADMISQNLSGASAPQGTIGGVNPKQIGLGMSVASTDLLYTNGSVQSTGKNTDIAISRGDGLFVVSRGEQKYYTRNGAFEFDAAGNLTIPSTGLYVQGYMATDGRVTPAGENTTKINIPAGKSMEAATTATASYTKNLNASTTGYEVANTLVRYADGTSETVANYVPEEKGKYSLTLSTGEKVLLDSSAAHPFKANDPVAGKALYKSKISNITASATGTVDLKMKVDSTNSSSPVSVNGVTTGIARTGLTTGTYTYGGNYTISGKITAATTVTVSGKTYVDLTLDANDNNLTPGTAVTVRVPQPTTFTYKTGDTYTGQLKITEVKGNAGATLTTADGNKAKLTAAVTVTSATQEFTRTGTVDDGTVDSISRTSAYENNGKTVSSVTLNTKAGTALDGLVGKKYSQGDTFYPSVTTMVSVYDSLGAKHSIPVVYTKSANNKWTVSLGSGGDSYTIKEADGTTTTVSLTKTDLEFDTSGAYKSGAGTLSLTYSNGAAPQQVTMNMSAITQYSGTSTIAATSDGNAAGTLSKVEIDSSGVITGVYTNGVRRTEAQIAMAQFNNPSGLTKMGGNLYQESNNSGTRTISGAADIGSELTTSALEMSNVDIADQFSDMIITQRGFQSNSKIITVSDEMLETLINMKR</sequence>
<dbReference type="SUPFAM" id="SSF117143">
    <property type="entry name" value="Flagellar hook protein flgE"/>
    <property type="match status" value="1"/>
</dbReference>
<evidence type="ECO:0000256" key="5">
    <source>
        <dbReference type="RuleBase" id="RU362116"/>
    </source>
</evidence>
<dbReference type="Pfam" id="PF06429">
    <property type="entry name" value="Flg_bbr_C"/>
    <property type="match status" value="1"/>
</dbReference>
<dbReference type="AlphaFoldDB" id="E7N0U9"/>
<feature type="domain" description="Flagellar basal body rod protein N-terminal" evidence="6">
    <location>
        <begin position="8"/>
        <end position="35"/>
    </location>
</feature>
<evidence type="ECO:0000313" key="11">
    <source>
        <dbReference type="Proteomes" id="UP000004633"/>
    </source>
</evidence>
<dbReference type="HOGENOM" id="CLU_013687_2_1_9"/>
<dbReference type="InterPro" id="IPR037058">
    <property type="entry name" value="Falgellar_hook_FlgE_sf"/>
</dbReference>
<dbReference type="GO" id="GO:0009425">
    <property type="term" value="C:bacterial-type flagellum basal body"/>
    <property type="evidence" value="ECO:0007669"/>
    <property type="project" value="UniProtKB-SubCell"/>
</dbReference>
<evidence type="ECO:0000256" key="4">
    <source>
        <dbReference type="ARBA" id="ARBA00023143"/>
    </source>
</evidence>